<evidence type="ECO:0000256" key="3">
    <source>
        <dbReference type="ARBA" id="ARBA00022729"/>
    </source>
</evidence>
<feature type="domain" description="Glycosyl hydrolase family 59 catalytic" evidence="10">
    <location>
        <begin position="529"/>
        <end position="874"/>
    </location>
</feature>
<dbReference type="GO" id="GO:0004348">
    <property type="term" value="F:glucosylceramidase activity"/>
    <property type="evidence" value="ECO:0007669"/>
    <property type="project" value="InterPro"/>
</dbReference>
<organism evidence="13 14">
    <name type="scientific">Niveomyces insectorum RCEF 264</name>
    <dbReference type="NCBI Taxonomy" id="1081102"/>
    <lineage>
        <taxon>Eukaryota</taxon>
        <taxon>Fungi</taxon>
        <taxon>Dikarya</taxon>
        <taxon>Ascomycota</taxon>
        <taxon>Pezizomycotina</taxon>
        <taxon>Sordariomycetes</taxon>
        <taxon>Hypocreomycetidae</taxon>
        <taxon>Hypocreales</taxon>
        <taxon>Cordycipitaceae</taxon>
        <taxon>Niveomyces</taxon>
    </lineage>
</organism>
<keyword evidence="5" id="KW-0136">Cellulose degradation</keyword>
<evidence type="ECO:0000256" key="7">
    <source>
        <dbReference type="ARBA" id="ARBA00023295"/>
    </source>
</evidence>
<dbReference type="InterPro" id="IPR049161">
    <property type="entry name" value="GH59_cat"/>
</dbReference>
<dbReference type="InterPro" id="IPR033452">
    <property type="entry name" value="GH30_C"/>
</dbReference>
<dbReference type="STRING" id="1081102.A0A167XTA4"/>
<reference evidence="13 14" key="1">
    <citation type="journal article" date="2016" name="Genome Biol. Evol.">
        <title>Divergent and convergent evolution of fungal pathogenicity.</title>
        <authorList>
            <person name="Shang Y."/>
            <person name="Xiao G."/>
            <person name="Zheng P."/>
            <person name="Cen K."/>
            <person name="Zhan S."/>
            <person name="Wang C."/>
        </authorList>
    </citation>
    <scope>NUCLEOTIDE SEQUENCE [LARGE SCALE GENOMIC DNA]</scope>
    <source>
        <strain evidence="13 14">RCEF 264</strain>
    </source>
</reference>
<accession>A0A167XTA4</accession>
<evidence type="ECO:0000259" key="10">
    <source>
        <dbReference type="Pfam" id="PF02057"/>
    </source>
</evidence>
<evidence type="ECO:0000256" key="2">
    <source>
        <dbReference type="ARBA" id="ARBA00005641"/>
    </source>
</evidence>
<dbReference type="SUPFAM" id="SSF51011">
    <property type="entry name" value="Glycosyl hydrolase domain"/>
    <property type="match status" value="1"/>
</dbReference>
<dbReference type="GO" id="GO:0016020">
    <property type="term" value="C:membrane"/>
    <property type="evidence" value="ECO:0007669"/>
    <property type="project" value="GOC"/>
</dbReference>
<evidence type="ECO:0000256" key="1">
    <source>
        <dbReference type="ARBA" id="ARBA00005382"/>
    </source>
</evidence>
<dbReference type="PANTHER" id="PTHR11069:SF23">
    <property type="entry name" value="LYSOSOMAL ACID GLUCOSYLCERAMIDASE"/>
    <property type="match status" value="1"/>
</dbReference>
<comment type="similarity">
    <text evidence="1">Belongs to the glycosyl hydrolase 30 family.</text>
</comment>
<dbReference type="UniPathway" id="UPA00164"/>
<dbReference type="AlphaFoldDB" id="A0A167XTA4"/>
<dbReference type="InterPro" id="IPR013780">
    <property type="entry name" value="Glyco_hydro_b"/>
</dbReference>
<proteinExistence type="inferred from homology"/>
<dbReference type="GO" id="GO:0005978">
    <property type="term" value="P:glycogen biosynthetic process"/>
    <property type="evidence" value="ECO:0007669"/>
    <property type="project" value="UniProtKB-UniPathway"/>
</dbReference>
<evidence type="ECO:0000259" key="12">
    <source>
        <dbReference type="Pfam" id="PF17189"/>
    </source>
</evidence>
<dbReference type="Pfam" id="PF02057">
    <property type="entry name" value="Glyco_hydro_59"/>
    <property type="match status" value="1"/>
</dbReference>
<dbReference type="Proteomes" id="UP000076874">
    <property type="component" value="Unassembled WGS sequence"/>
</dbReference>
<comment type="similarity">
    <text evidence="2">Belongs to the glycosyl hydrolase 5 (cellulase A) family.</text>
</comment>
<keyword evidence="3" id="KW-0732">Signal</keyword>
<keyword evidence="6" id="KW-0119">Carbohydrate metabolism</keyword>
<evidence type="ECO:0000259" key="9">
    <source>
        <dbReference type="Pfam" id="PF00150"/>
    </source>
</evidence>
<protein>
    <submittedName>
        <fullName evidence="13">Glycoside hydrolase, subgroup, catalytic core</fullName>
    </submittedName>
</protein>
<evidence type="ECO:0000259" key="11">
    <source>
        <dbReference type="Pfam" id="PF03442"/>
    </source>
</evidence>
<evidence type="ECO:0000256" key="6">
    <source>
        <dbReference type="ARBA" id="ARBA00023277"/>
    </source>
</evidence>
<dbReference type="InterPro" id="IPR017853">
    <property type="entry name" value="GH"/>
</dbReference>
<feature type="domain" description="Glycoside hydrolase family 5" evidence="9">
    <location>
        <begin position="6"/>
        <end position="247"/>
    </location>
</feature>
<dbReference type="SUPFAM" id="SSF81296">
    <property type="entry name" value="E set domains"/>
    <property type="match status" value="1"/>
</dbReference>
<dbReference type="Pfam" id="PF03442">
    <property type="entry name" value="CBM_X2"/>
    <property type="match status" value="1"/>
</dbReference>
<dbReference type="InterPro" id="IPR001139">
    <property type="entry name" value="Glyco_hydro_30"/>
</dbReference>
<gene>
    <name evidence="13" type="ORF">SPI_02154</name>
</gene>
<dbReference type="InterPro" id="IPR001547">
    <property type="entry name" value="Glyco_hydro_5"/>
</dbReference>
<comment type="caution">
    <text evidence="13">The sequence shown here is derived from an EMBL/GenBank/DDBJ whole genome shotgun (WGS) entry which is preliminary data.</text>
</comment>
<evidence type="ECO:0000313" key="14">
    <source>
        <dbReference type="Proteomes" id="UP000076874"/>
    </source>
</evidence>
<feature type="domain" description="Glycosyl hydrolase family 30 beta sandwich" evidence="12">
    <location>
        <begin position="881"/>
        <end position="937"/>
    </location>
</feature>
<sequence length="982" mass="107490">MHKVTYADHYTDGSPSWNINATWLKRVSEVIDMATSRGFYVVTNMHHDSWKWADVTKSNANISMIQEKFYASWLQIGRALACKPSTVAFEPLNEPPADTAEDGAQINKLNSLFLRAMSRTGGYNSQRVVTLVGGGEDAVKTANWFVRPRNISNPWAIQYHYYSPSQDNFIFSAWGKTIWGSDADKAALASDLGMIRGNFSDVPLLIGEYGASPTNCEAAARWRYTDYLVRTARALNTTTMLWDNGADDLDRPSRRWRDATEVEIIRSASAGAINSLPDSTTDDASATQFSSAFVFHRVGEAVDEQRLPFLWNGNTLTAISVLSNDAQNAGDGQKTLRTSEDYTVAAANVTFSKHFLSSLVSSDAAPGIKANLRLDFSSGAALNLTVVQWDTPRFSSVKSKAVSGADLHIPVQYNGLHKVAAVKLVSSNGTYLIDDWTQYLGPFQQGRITYNNQWDFDEDNVIIKAAAVDAVIAETCEEMHIFRAAAVLASCIVSTNAANPRIGLNIFRTKNATTVIAIDTSQTYQTIDGFGFCEAFQRANALYNAPQPLQERILDLLFNTTTGAGFSILRIGLGSSPNSTSDHMNSIEPTPPVPLSPDSPPMYTWDHNGSNQVWMAKRAMAYGVGTFYADAWSAPGFMKTNGRDDEGGYLCGVKDASCLTGSWIAAYVDYLVQYVKDYLGEGIPLKYVGFINEPNLNKSYATMFSDGYQATEVIRPLRAALSAGNLSAVGVSCCEGQGWSMQRAMMPALHTAISNKELALVTTHAYRGHPAAPDKPLNTSLPVWITENSPIMQRLGFTDTWHRNNSENEGLTWANNLQTAFAVGNVNAYLYWIGVGPWGAEVPLIWVPPRNASTPDHGAPPFRLAATYWASAHWSRFIRPGAVRIGADLVGSGTKNTSGKVRASAYRNPDGSIVVQAINNADHGVNITFDPPKPCADHSQLVEVTSWLTDNGHHMAKSKANNQKLHALATPRSLTTFVLTYR</sequence>
<dbReference type="Gene3D" id="2.60.40.1180">
    <property type="entry name" value="Golgi alpha-mannosidase II"/>
    <property type="match status" value="1"/>
</dbReference>
<dbReference type="EMBL" id="AZHD01000003">
    <property type="protein sequence ID" value="OAA65367.1"/>
    <property type="molecule type" value="Genomic_DNA"/>
</dbReference>
<dbReference type="Gene3D" id="3.20.20.80">
    <property type="entry name" value="Glycosidases"/>
    <property type="match status" value="2"/>
</dbReference>
<evidence type="ECO:0000256" key="4">
    <source>
        <dbReference type="ARBA" id="ARBA00022801"/>
    </source>
</evidence>
<keyword evidence="7" id="KW-0326">Glycosidase</keyword>
<dbReference type="InterPro" id="IPR005102">
    <property type="entry name" value="Carbo-bd_X2"/>
</dbReference>
<dbReference type="InterPro" id="IPR013783">
    <property type="entry name" value="Ig-like_fold"/>
</dbReference>
<feature type="domain" description="Carbohydrate binding X2" evidence="11">
    <location>
        <begin position="290"/>
        <end position="386"/>
    </location>
</feature>
<dbReference type="Pfam" id="PF00150">
    <property type="entry name" value="Cellulase"/>
    <property type="match status" value="1"/>
</dbReference>
<dbReference type="OrthoDB" id="412536at2759"/>
<keyword evidence="14" id="KW-1185">Reference proteome</keyword>
<dbReference type="InterPro" id="IPR014756">
    <property type="entry name" value="Ig_E-set"/>
</dbReference>
<dbReference type="Gene3D" id="2.60.40.10">
    <property type="entry name" value="Immunoglobulins"/>
    <property type="match status" value="1"/>
</dbReference>
<name>A0A167XTA4_9HYPO</name>
<dbReference type="GO" id="GO:0030245">
    <property type="term" value="P:cellulose catabolic process"/>
    <property type="evidence" value="ECO:0007669"/>
    <property type="project" value="UniProtKB-KW"/>
</dbReference>
<evidence type="ECO:0000256" key="8">
    <source>
        <dbReference type="ARBA" id="ARBA00023326"/>
    </source>
</evidence>
<keyword evidence="8" id="KW-0624">Polysaccharide degradation</keyword>
<dbReference type="GO" id="GO:0006680">
    <property type="term" value="P:glucosylceramide catabolic process"/>
    <property type="evidence" value="ECO:0007669"/>
    <property type="project" value="TreeGrafter"/>
</dbReference>
<keyword evidence="4 13" id="KW-0378">Hydrolase</keyword>
<dbReference type="Pfam" id="PF17189">
    <property type="entry name" value="Glyco_hydro_30C"/>
    <property type="match status" value="1"/>
</dbReference>
<dbReference type="SUPFAM" id="SSF51445">
    <property type="entry name" value="(Trans)glycosidases"/>
    <property type="match status" value="2"/>
</dbReference>
<evidence type="ECO:0000313" key="13">
    <source>
        <dbReference type="EMBL" id="OAA65367.1"/>
    </source>
</evidence>
<dbReference type="PANTHER" id="PTHR11069">
    <property type="entry name" value="GLUCOSYLCERAMIDASE"/>
    <property type="match status" value="1"/>
</dbReference>
<evidence type="ECO:0000256" key="5">
    <source>
        <dbReference type="ARBA" id="ARBA00023001"/>
    </source>
</evidence>